<evidence type="ECO:0000256" key="4">
    <source>
        <dbReference type="ARBA" id="ARBA00023157"/>
    </source>
</evidence>
<proteinExistence type="inferred from homology"/>
<evidence type="ECO:0000256" key="5">
    <source>
        <dbReference type="ARBA" id="ARBA00023180"/>
    </source>
</evidence>
<gene>
    <name evidence="8" type="ORF">ACAOBT_LOCUS24417</name>
</gene>
<dbReference type="Pfam" id="PF00135">
    <property type="entry name" value="COesterase"/>
    <property type="match status" value="1"/>
</dbReference>
<evidence type="ECO:0000313" key="9">
    <source>
        <dbReference type="Proteomes" id="UP001152888"/>
    </source>
</evidence>
<evidence type="ECO:0000256" key="6">
    <source>
        <dbReference type="RuleBase" id="RU361235"/>
    </source>
</evidence>
<reference evidence="8" key="1">
    <citation type="submission" date="2022-03" db="EMBL/GenBank/DDBJ databases">
        <authorList>
            <person name="Sayadi A."/>
        </authorList>
    </citation>
    <scope>NUCLEOTIDE SEQUENCE</scope>
</reference>
<keyword evidence="5" id="KW-0325">Glycoprotein</keyword>
<keyword evidence="4" id="KW-1015">Disulfide bond</keyword>
<dbReference type="InterPro" id="IPR050309">
    <property type="entry name" value="Type-B_Carboxylest/Lipase"/>
</dbReference>
<keyword evidence="3 6" id="KW-0378">Hydrolase</keyword>
<accession>A0A9P0LS71</accession>
<dbReference type="InterPro" id="IPR019826">
    <property type="entry name" value="Carboxylesterase_B_AS"/>
</dbReference>
<dbReference type="AlphaFoldDB" id="A0A9P0LS71"/>
<protein>
    <recommendedName>
        <fullName evidence="6">Carboxylic ester hydrolase</fullName>
        <ecNumber evidence="6">3.1.1.-</ecNumber>
    </recommendedName>
</protein>
<keyword evidence="6" id="KW-0732">Signal</keyword>
<dbReference type="InterPro" id="IPR029058">
    <property type="entry name" value="AB_hydrolase_fold"/>
</dbReference>
<dbReference type="InterPro" id="IPR002018">
    <property type="entry name" value="CarbesteraseB"/>
</dbReference>
<feature type="domain" description="Carboxylesterase type B" evidence="7">
    <location>
        <begin position="20"/>
        <end position="529"/>
    </location>
</feature>
<dbReference type="GO" id="GO:0052689">
    <property type="term" value="F:carboxylic ester hydrolase activity"/>
    <property type="evidence" value="ECO:0007669"/>
    <property type="project" value="UniProtKB-KW"/>
</dbReference>
<comment type="caution">
    <text evidence="8">The sequence shown here is derived from an EMBL/GenBank/DDBJ whole genome shotgun (WGS) entry which is preliminary data.</text>
</comment>
<feature type="chain" id="PRO_5040532300" description="Carboxylic ester hydrolase" evidence="6">
    <location>
        <begin position="20"/>
        <end position="544"/>
    </location>
</feature>
<dbReference type="PANTHER" id="PTHR11559">
    <property type="entry name" value="CARBOXYLESTERASE"/>
    <property type="match status" value="1"/>
</dbReference>
<evidence type="ECO:0000259" key="7">
    <source>
        <dbReference type="Pfam" id="PF00135"/>
    </source>
</evidence>
<dbReference type="EMBL" id="CAKOFQ010007332">
    <property type="protein sequence ID" value="CAH1998478.1"/>
    <property type="molecule type" value="Genomic_DNA"/>
</dbReference>
<evidence type="ECO:0000313" key="8">
    <source>
        <dbReference type="EMBL" id="CAH1998478.1"/>
    </source>
</evidence>
<comment type="similarity">
    <text evidence="1 6">Belongs to the type-B carboxylesterase/lipase family.</text>
</comment>
<dbReference type="Proteomes" id="UP001152888">
    <property type="component" value="Unassembled WGS sequence"/>
</dbReference>
<dbReference type="SUPFAM" id="SSF53474">
    <property type="entry name" value="alpha/beta-Hydrolases"/>
    <property type="match status" value="1"/>
</dbReference>
<keyword evidence="9" id="KW-1185">Reference proteome</keyword>
<dbReference type="PROSITE" id="PS00122">
    <property type="entry name" value="CARBOXYLESTERASE_B_1"/>
    <property type="match status" value="1"/>
</dbReference>
<dbReference type="EC" id="3.1.1.-" evidence="6"/>
<keyword evidence="2" id="KW-0719">Serine esterase</keyword>
<evidence type="ECO:0000256" key="1">
    <source>
        <dbReference type="ARBA" id="ARBA00005964"/>
    </source>
</evidence>
<feature type="signal peptide" evidence="6">
    <location>
        <begin position="1"/>
        <end position="19"/>
    </location>
</feature>
<dbReference type="OrthoDB" id="3200163at2759"/>
<evidence type="ECO:0000256" key="3">
    <source>
        <dbReference type="ARBA" id="ARBA00022801"/>
    </source>
</evidence>
<organism evidence="8 9">
    <name type="scientific">Acanthoscelides obtectus</name>
    <name type="common">Bean weevil</name>
    <name type="synonym">Bruchus obtectus</name>
    <dbReference type="NCBI Taxonomy" id="200917"/>
    <lineage>
        <taxon>Eukaryota</taxon>
        <taxon>Metazoa</taxon>
        <taxon>Ecdysozoa</taxon>
        <taxon>Arthropoda</taxon>
        <taxon>Hexapoda</taxon>
        <taxon>Insecta</taxon>
        <taxon>Pterygota</taxon>
        <taxon>Neoptera</taxon>
        <taxon>Endopterygota</taxon>
        <taxon>Coleoptera</taxon>
        <taxon>Polyphaga</taxon>
        <taxon>Cucujiformia</taxon>
        <taxon>Chrysomeloidea</taxon>
        <taxon>Chrysomelidae</taxon>
        <taxon>Bruchinae</taxon>
        <taxon>Bruchini</taxon>
        <taxon>Acanthoscelides</taxon>
    </lineage>
</organism>
<sequence>MILPLLMTVLGCRLAQACADPIITLPNGKIAGRADTVTTGQTKWTIYSYIGIPFAAPPIGYLRFQPPVPPTNWAGVLQCKNNNKHCYQVGTNDKLETEDCLLINVFTKEDTKTQSKRPVLVLFYGGAFIHGAATTTYQKVKHFVRNDIVVVTLNYRVGPFGFLSTGDTVLPGNMGLKDQQLALKWVQRNIHLFGGDPKQVTIIGQSAGGASVSFHLLSPKSAGLFRAAIAMSGSALSTFGYQQHAVQNAYGIVNEIFPNFGNKSSRELLKALQSATAKQIDNTADKYNIFGPVVEPVHEGAFLSRPFHELAQMVPASRVPVLTGITSEEAIGKAADLKALRHAADIFDARPEVMVDSCMNVEEGRRKDAGGKIHSAYTSGKLADDLAAVIRYASDHRYAKPVLRYAQLQSQFTPVYFYVFSYHGVRGNNPVYIKGAGRVGHAEDTLYMYMDPEDASFISNLPKEDLLAAKQYSTLAMNFIKYLNPTPEKDPLFRNLTVPKVTPDKIPYLDIDYPLRIKEGPREPAYSSWVELYKQYAEAPYVCF</sequence>
<evidence type="ECO:0000256" key="2">
    <source>
        <dbReference type="ARBA" id="ARBA00022487"/>
    </source>
</evidence>
<name>A0A9P0LS71_ACAOB</name>
<dbReference type="Gene3D" id="3.40.50.1820">
    <property type="entry name" value="alpha/beta hydrolase"/>
    <property type="match status" value="1"/>
</dbReference>